<organism evidence="1 2">
    <name type="scientific">Candidatus Nitrosarchaeum limnium BG20</name>
    <dbReference type="NCBI Taxonomy" id="859192"/>
    <lineage>
        <taxon>Archaea</taxon>
        <taxon>Nitrososphaerota</taxon>
        <taxon>Nitrososphaeria</taxon>
        <taxon>Nitrosopumilales</taxon>
        <taxon>Nitrosopumilaceae</taxon>
        <taxon>Nitrosarchaeum</taxon>
    </lineage>
</organism>
<dbReference type="Proteomes" id="UP000014065">
    <property type="component" value="Unassembled WGS sequence"/>
</dbReference>
<proteinExistence type="predicted"/>
<comment type="caution">
    <text evidence="1">The sequence shown here is derived from an EMBL/GenBank/DDBJ whole genome shotgun (WGS) entry which is preliminary data.</text>
</comment>
<accession>S2E823</accession>
<dbReference type="EMBL" id="AHJG01000177">
    <property type="protein sequence ID" value="EPA05546.1"/>
    <property type="molecule type" value="Genomic_DNA"/>
</dbReference>
<evidence type="ECO:0000313" key="1">
    <source>
        <dbReference type="EMBL" id="EPA05546.1"/>
    </source>
</evidence>
<gene>
    <name evidence="1" type="ORF">BG20_I1861</name>
</gene>
<dbReference type="AlphaFoldDB" id="S2E823"/>
<keyword evidence="2" id="KW-1185">Reference proteome</keyword>
<name>S2E823_9ARCH</name>
<dbReference type="OrthoDB" id="6074at2157"/>
<evidence type="ECO:0000313" key="2">
    <source>
        <dbReference type="Proteomes" id="UP000014065"/>
    </source>
</evidence>
<sequence>MNIYDTKTVRCVICDKPIGEVDYDAELIRPKCGQCSNPIPDSKDKMPYLIYH</sequence>
<reference evidence="1 2" key="1">
    <citation type="journal article" date="2012" name="J. Bacteriol.">
        <title>Genome Sequence of "Candidatus Nitrosoarchaeum limnia" BG20, a Low-Salinity Ammonia-Oxidizing Archaeon from the San Francisco Bay Estuary.</title>
        <authorList>
            <person name="Mosier A.C."/>
            <person name="Allen E.E."/>
            <person name="Kim M."/>
            <person name="Ferriera S."/>
            <person name="Francis C.A."/>
        </authorList>
    </citation>
    <scope>NUCLEOTIDE SEQUENCE [LARGE SCALE GENOMIC DNA]</scope>
    <source>
        <strain evidence="1 2">BG20</strain>
    </source>
</reference>
<dbReference type="RefSeq" id="WP_193353025.1">
    <property type="nucleotide sequence ID" value="NZ_AHJG01000177.1"/>
</dbReference>
<protein>
    <submittedName>
        <fullName evidence="1">Uncharacterized protein</fullName>
    </submittedName>
</protein>